<feature type="compositionally biased region" description="Polar residues" evidence="1">
    <location>
        <begin position="1"/>
        <end position="23"/>
    </location>
</feature>
<feature type="compositionally biased region" description="Low complexity" evidence="1">
    <location>
        <begin position="327"/>
        <end position="338"/>
    </location>
</feature>
<reference evidence="2" key="1">
    <citation type="journal article" date="2015" name="PLoS Negl. Trop. Dis.">
        <title>Deep Sequencing Analysis of the Ixodes ricinus Haemocytome.</title>
        <authorList>
            <person name="Kotsyfakis M."/>
            <person name="Kopacek P."/>
            <person name="Franta Z."/>
            <person name="Pedra J.H."/>
            <person name="Ribeiro J.M."/>
        </authorList>
    </citation>
    <scope>NUCLEOTIDE SEQUENCE</scope>
</reference>
<dbReference type="GO" id="GO:0006508">
    <property type="term" value="P:proteolysis"/>
    <property type="evidence" value="ECO:0007669"/>
    <property type="project" value="UniProtKB-KW"/>
</dbReference>
<feature type="non-terminal residue" evidence="2">
    <location>
        <position position="1"/>
    </location>
</feature>
<feature type="region of interest" description="Disordered" evidence="1">
    <location>
        <begin position="1"/>
        <end position="250"/>
    </location>
</feature>
<feature type="compositionally biased region" description="Basic and acidic residues" evidence="1">
    <location>
        <begin position="274"/>
        <end position="286"/>
    </location>
</feature>
<dbReference type="EMBL" id="GBIH01002472">
    <property type="protein sequence ID" value="JAC92238.1"/>
    <property type="molecule type" value="mRNA"/>
</dbReference>
<dbReference type="AlphaFoldDB" id="A0A090XE47"/>
<feature type="region of interest" description="Disordered" evidence="1">
    <location>
        <begin position="370"/>
        <end position="417"/>
    </location>
</feature>
<feature type="compositionally biased region" description="Basic and acidic residues" evidence="1">
    <location>
        <begin position="25"/>
        <end position="48"/>
    </location>
</feature>
<feature type="compositionally biased region" description="Polar residues" evidence="1">
    <location>
        <begin position="211"/>
        <end position="227"/>
    </location>
</feature>
<organism evidence="2">
    <name type="scientific">Ixodes ricinus</name>
    <name type="common">Common tick</name>
    <name type="synonym">Acarus ricinus</name>
    <dbReference type="NCBI Taxonomy" id="34613"/>
    <lineage>
        <taxon>Eukaryota</taxon>
        <taxon>Metazoa</taxon>
        <taxon>Ecdysozoa</taxon>
        <taxon>Arthropoda</taxon>
        <taxon>Chelicerata</taxon>
        <taxon>Arachnida</taxon>
        <taxon>Acari</taxon>
        <taxon>Parasitiformes</taxon>
        <taxon>Ixodida</taxon>
        <taxon>Ixodoidea</taxon>
        <taxon>Ixodidae</taxon>
        <taxon>Ixodinae</taxon>
        <taxon>Ixodes</taxon>
    </lineage>
</organism>
<dbReference type="GO" id="GO:0008233">
    <property type="term" value="F:peptidase activity"/>
    <property type="evidence" value="ECO:0007669"/>
    <property type="project" value="UniProtKB-KW"/>
</dbReference>
<evidence type="ECO:0000256" key="1">
    <source>
        <dbReference type="SAM" id="MobiDB-lite"/>
    </source>
</evidence>
<feature type="compositionally biased region" description="Basic and acidic residues" evidence="1">
    <location>
        <begin position="136"/>
        <end position="151"/>
    </location>
</feature>
<feature type="region of interest" description="Disordered" evidence="1">
    <location>
        <begin position="262"/>
        <end position="343"/>
    </location>
</feature>
<evidence type="ECO:0000313" key="2">
    <source>
        <dbReference type="EMBL" id="JAC92238.1"/>
    </source>
</evidence>
<feature type="compositionally biased region" description="Polar residues" evidence="1">
    <location>
        <begin position="400"/>
        <end position="416"/>
    </location>
</feature>
<feature type="compositionally biased region" description="Basic and acidic residues" evidence="1">
    <location>
        <begin position="112"/>
        <end position="122"/>
    </location>
</feature>
<sequence length="536" mass="59402">RQTAERQTSRPKQTSEKQTTQRSKSSRDHKPSKHSKDDGRRPHKENASHGHRHDSKREKSSHRDEGSSSKRRKGDHTAIKPKKESHSTKNVALKQLLTVCGIGDSDSDSEAETSRKEDKMETVRTSPDSTQTTVETKAKRESMDDFKEHRATTVAASRKSSASGKQKREADTLNRSLFLELDENEDPRSSPNVGSSAVPEPSENFKPSAGVKSSASTGPSVESTLSAYQEYDPASPQVPQEPPKLRAVSYNPTPVSSVAAEYTPTKAAVGSSVPERKAAPTVKEDTYVPSTTRARVRLEGPSYVPSAMTSLPKQEEKPKRREEYVPSSVASTTSSSRSVRGRYEEYVPEAVGSASRRHQTTVDYVPTPKREAAAASGDAPTTTSTLPLSEVPEARYRVGGNTNSTQESSGRSNSILDQEIRTASEVKDLEEKHLKYLFDKCLPEMDGIIRRKVESWRNADYHRGGKAKRSLTYKVYFSMFSSAQMNLISNLFIEEFVVRRRLSGDYLNQVLIPEFLIRVCEPPNKGVPTRPGRATS</sequence>
<feature type="compositionally biased region" description="Polar residues" evidence="1">
    <location>
        <begin position="123"/>
        <end position="135"/>
    </location>
</feature>
<feature type="compositionally biased region" description="Basic and acidic residues" evidence="1">
    <location>
        <begin position="313"/>
        <end position="324"/>
    </location>
</feature>
<name>A0A090XE47_IXORI</name>
<keyword evidence="2" id="KW-0645">Protease</keyword>
<feature type="compositionally biased region" description="Basic and acidic residues" evidence="1">
    <location>
        <begin position="55"/>
        <end position="68"/>
    </location>
</feature>
<proteinExistence type="evidence at transcript level"/>
<feature type="compositionally biased region" description="Basic and acidic residues" evidence="1">
    <location>
        <begin position="75"/>
        <end position="87"/>
    </location>
</feature>
<keyword evidence="2" id="KW-0378">Hydrolase</keyword>
<feature type="compositionally biased region" description="Polar residues" evidence="1">
    <location>
        <begin position="154"/>
        <end position="164"/>
    </location>
</feature>
<protein>
    <submittedName>
        <fullName evidence="2">Putative subtilisin-like serine protease</fullName>
    </submittedName>
</protein>
<accession>A0A090XE47</accession>